<dbReference type="OrthoDB" id="333076at2"/>
<dbReference type="AlphaFoldDB" id="A0A0J8A9W6"/>
<proteinExistence type="predicted"/>
<dbReference type="SUPFAM" id="SSF159245">
    <property type="entry name" value="AttH-like"/>
    <property type="match status" value="1"/>
</dbReference>
<protein>
    <recommendedName>
        <fullName evidence="1">DUF7064 domain-containing protein</fullName>
    </recommendedName>
</protein>
<dbReference type="RefSeq" id="WP_059153163.1">
    <property type="nucleotide sequence ID" value="NZ_KQ130457.1"/>
</dbReference>
<accession>A0A0J8A9W6</accession>
<dbReference type="EMBL" id="JACU01000010">
    <property type="protein sequence ID" value="KMS52010.1"/>
    <property type="molecule type" value="Genomic_DNA"/>
</dbReference>
<evidence type="ECO:0000313" key="2">
    <source>
        <dbReference type="EMBL" id="KMS52010.1"/>
    </source>
</evidence>
<feature type="domain" description="DUF7064" evidence="1">
    <location>
        <begin position="198"/>
        <end position="278"/>
    </location>
</feature>
<organism evidence="2 3">
    <name type="scientific">Novosphingobium barchaimii LL02</name>
    <dbReference type="NCBI Taxonomy" id="1114963"/>
    <lineage>
        <taxon>Bacteria</taxon>
        <taxon>Pseudomonadati</taxon>
        <taxon>Pseudomonadota</taxon>
        <taxon>Alphaproteobacteria</taxon>
        <taxon>Sphingomonadales</taxon>
        <taxon>Sphingomonadaceae</taxon>
        <taxon>Novosphingobium</taxon>
    </lineage>
</organism>
<keyword evidence="3" id="KW-1185">Reference proteome</keyword>
<name>A0A0J8A9W6_9SPHN</name>
<comment type="caution">
    <text evidence="2">The sequence shown here is derived from an EMBL/GenBank/DDBJ whole genome shotgun (WGS) entry which is preliminary data.</text>
</comment>
<dbReference type="Proteomes" id="UP000052268">
    <property type="component" value="Unassembled WGS sequence"/>
</dbReference>
<reference evidence="2 3" key="1">
    <citation type="journal article" date="2015" name="G3 (Bethesda)">
        <title>Insights into Ongoing Evolution of the Hexachlorocyclohexane Catabolic Pathway from Comparative Genomics of Ten Sphingomonadaceae Strains.</title>
        <authorList>
            <person name="Pearce S.L."/>
            <person name="Oakeshott J.G."/>
            <person name="Pandey G."/>
        </authorList>
    </citation>
    <scope>NUCLEOTIDE SEQUENCE [LARGE SCALE GENOMIC DNA]</scope>
    <source>
        <strain evidence="2 3">LL02</strain>
    </source>
</reference>
<gene>
    <name evidence="2" type="ORF">V474_02875</name>
</gene>
<sequence length="366" mass="41427">MLTKADDYPIHQTPDPIAYAGTDRNFYDRYFFNGYSDDGEVYFAAALGVYPYLNIMDAGFAVRIGARQYNLHASRHLNMERTDTQVGPIRVEVVTPLQKLRVVVEDNEHGISADLVFDGRHAPIEEPRTTRRNGPRLVQDITRMTQLGRWSGWVKAGGRTIRLESSRTYGTRDRSWGIRAVGMRDPQQPASISEFQVWWFWVPAHFPDRAIHFYINEDGDGKVWNRGLVVMHDDGRVEHLHDARLTVGFIPGTRYPHTATILAKDENGGQFRIEIESGPRFYLSGIGYMNPEWTHGLNKGPLAVGYDEIASDEIVRHEAPYQHPQAFAKLTMHVPNGDQMTGFGCLESIVMGRHGPTALASMFDVP</sequence>
<dbReference type="Pfam" id="PF23212">
    <property type="entry name" value="DUF7064"/>
    <property type="match status" value="1"/>
</dbReference>
<evidence type="ECO:0000259" key="1">
    <source>
        <dbReference type="Pfam" id="PF23212"/>
    </source>
</evidence>
<dbReference type="PATRIC" id="fig|1114963.3.peg.4197"/>
<evidence type="ECO:0000313" key="3">
    <source>
        <dbReference type="Proteomes" id="UP000052268"/>
    </source>
</evidence>
<dbReference type="InterPro" id="IPR055492">
    <property type="entry name" value="DUF7064"/>
</dbReference>